<dbReference type="PANTHER" id="PTHR43784:SF2">
    <property type="entry name" value="GDSL-LIKE LIPASE_ACYLHYDROLASE, PUTATIVE (AFU_ORTHOLOGUE AFUA_2G00820)-RELATED"/>
    <property type="match status" value="1"/>
</dbReference>
<dbReference type="InterPro" id="IPR036514">
    <property type="entry name" value="SGNH_hydro_sf"/>
</dbReference>
<keyword evidence="3" id="KW-1185">Reference proteome</keyword>
<dbReference type="EMBL" id="PJMW01000002">
    <property type="protein sequence ID" value="PKV77217.1"/>
    <property type="molecule type" value="Genomic_DNA"/>
</dbReference>
<dbReference type="RefSeq" id="WP_101463926.1">
    <property type="nucleotide sequence ID" value="NZ_PJMW01000002.1"/>
</dbReference>
<dbReference type="InterPro" id="IPR053140">
    <property type="entry name" value="GDSL_Rv0518-like"/>
</dbReference>
<evidence type="ECO:0000259" key="1">
    <source>
        <dbReference type="Pfam" id="PF13472"/>
    </source>
</evidence>
<organism evidence="2 3">
    <name type="scientific">Nocardia fluminea</name>
    <dbReference type="NCBI Taxonomy" id="134984"/>
    <lineage>
        <taxon>Bacteria</taxon>
        <taxon>Bacillati</taxon>
        <taxon>Actinomycetota</taxon>
        <taxon>Actinomycetes</taxon>
        <taxon>Mycobacteriales</taxon>
        <taxon>Nocardiaceae</taxon>
        <taxon>Nocardia</taxon>
    </lineage>
</organism>
<evidence type="ECO:0000313" key="3">
    <source>
        <dbReference type="Proteomes" id="UP000233766"/>
    </source>
</evidence>
<accession>A0A2N3V6H6</accession>
<dbReference type="CDD" id="cd01832">
    <property type="entry name" value="SGNH_hydrolase_like_1"/>
    <property type="match status" value="1"/>
</dbReference>
<dbReference type="Pfam" id="PF13472">
    <property type="entry name" value="Lipase_GDSL_2"/>
    <property type="match status" value="1"/>
</dbReference>
<feature type="domain" description="SGNH hydrolase-type esterase" evidence="1">
    <location>
        <begin position="40"/>
        <end position="215"/>
    </location>
</feature>
<dbReference type="SUPFAM" id="SSF52266">
    <property type="entry name" value="SGNH hydrolase"/>
    <property type="match status" value="1"/>
</dbReference>
<name>A0A2N3V6H6_9NOCA</name>
<dbReference type="Proteomes" id="UP000233766">
    <property type="component" value="Unassembled WGS sequence"/>
</dbReference>
<dbReference type="PANTHER" id="PTHR43784">
    <property type="entry name" value="GDSL-LIKE LIPASE/ACYLHYDROLASE, PUTATIVE (AFU_ORTHOLOGUE AFUA_2G00820)-RELATED"/>
    <property type="match status" value="1"/>
</dbReference>
<sequence>MSSSTPLSLRFPAEADDPLVLAPERTAALLAGAPWQRFAVLGDSIAAGTGDPSPGYAPIGWADRVAAALTAVNPALVYRNTGRIGATSDQVLDRQLAETVEFAPDLVHLSCGGNDLFTAGGDVDRLHRNLSTILTALAATGAQLSLFTVADVWSVERMAPMRAMRPQMIALNEVVRAVAAEFGAVLTEFWNHPLRSRPELMSVDLIHFTTSGHAVVASEVVRSLATLIDRT</sequence>
<evidence type="ECO:0000313" key="2">
    <source>
        <dbReference type="EMBL" id="PKV77217.1"/>
    </source>
</evidence>
<protein>
    <submittedName>
        <fullName evidence="2">Lysophospholipase L1-like esterase</fullName>
    </submittedName>
</protein>
<dbReference type="AlphaFoldDB" id="A0A2N3V6H6"/>
<proteinExistence type="predicted"/>
<gene>
    <name evidence="2" type="ORF">ATK86_1546</name>
</gene>
<dbReference type="InterPro" id="IPR013830">
    <property type="entry name" value="SGNH_hydro"/>
</dbReference>
<comment type="caution">
    <text evidence="2">The sequence shown here is derived from an EMBL/GenBank/DDBJ whole genome shotgun (WGS) entry which is preliminary data.</text>
</comment>
<dbReference type="OrthoDB" id="3474033at2"/>
<reference evidence="2 3" key="1">
    <citation type="submission" date="2017-12" db="EMBL/GenBank/DDBJ databases">
        <title>Sequencing the genomes of 1000 Actinobacteria strains.</title>
        <authorList>
            <person name="Klenk H.-P."/>
        </authorList>
    </citation>
    <scope>NUCLEOTIDE SEQUENCE [LARGE SCALE GENOMIC DNA]</scope>
    <source>
        <strain evidence="2 3">DSM 44489</strain>
    </source>
</reference>
<dbReference type="Gene3D" id="3.40.50.1110">
    <property type="entry name" value="SGNH hydrolase"/>
    <property type="match status" value="1"/>
</dbReference>